<proteinExistence type="inferred from homology"/>
<comment type="similarity">
    <text evidence="1">Belongs to the LysR transcriptional regulatory family.</text>
</comment>
<feature type="domain" description="HTH lysR-type" evidence="5">
    <location>
        <begin position="1"/>
        <end position="58"/>
    </location>
</feature>
<dbReference type="GO" id="GO:0003700">
    <property type="term" value="F:DNA-binding transcription factor activity"/>
    <property type="evidence" value="ECO:0007669"/>
    <property type="project" value="InterPro"/>
</dbReference>
<dbReference type="Gene3D" id="1.10.10.10">
    <property type="entry name" value="Winged helix-like DNA-binding domain superfamily/Winged helix DNA-binding domain"/>
    <property type="match status" value="1"/>
</dbReference>
<evidence type="ECO:0000313" key="7">
    <source>
        <dbReference type="Proteomes" id="UP000436138"/>
    </source>
</evidence>
<dbReference type="EMBL" id="CP047020">
    <property type="protein sequence ID" value="QHA06587.1"/>
    <property type="molecule type" value="Genomic_DNA"/>
</dbReference>
<dbReference type="InterPro" id="IPR036390">
    <property type="entry name" value="WH_DNA-bd_sf"/>
</dbReference>
<sequence length="83" mass="9164">MHERELRAFVSIAETGRMDQAAKCLGYSQPAVSYQIKCLEQALGTKLFVRDSTGARLTREGRMILPSARAMLSLFESIKSVAA</sequence>
<dbReference type="PANTHER" id="PTHR30126">
    <property type="entry name" value="HTH-TYPE TRANSCRIPTIONAL REGULATOR"/>
    <property type="match status" value="1"/>
</dbReference>
<organism evidence="6 7">
    <name type="scientific">Streptomyces broussonetiae</name>
    <dbReference type="NCBI Taxonomy" id="2686304"/>
    <lineage>
        <taxon>Bacteria</taxon>
        <taxon>Bacillati</taxon>
        <taxon>Actinomycetota</taxon>
        <taxon>Actinomycetes</taxon>
        <taxon>Kitasatosporales</taxon>
        <taxon>Streptomycetaceae</taxon>
        <taxon>Streptomyces</taxon>
    </lineage>
</organism>
<reference evidence="6 7" key="1">
    <citation type="submission" date="2019-12" db="EMBL/GenBank/DDBJ databases">
        <title>Streptomyces sp. strain T44 isolated from rhizosphere soil of Broussonetia papyrifera.</title>
        <authorList>
            <person name="Mo P."/>
        </authorList>
    </citation>
    <scope>NUCLEOTIDE SEQUENCE [LARGE SCALE GENOMIC DNA]</scope>
    <source>
        <strain evidence="6 7">T44</strain>
    </source>
</reference>
<keyword evidence="4" id="KW-0804">Transcription</keyword>
<keyword evidence="3" id="KW-0238">DNA-binding</keyword>
<evidence type="ECO:0000256" key="2">
    <source>
        <dbReference type="ARBA" id="ARBA00023015"/>
    </source>
</evidence>
<dbReference type="RefSeq" id="WP_158924300.1">
    <property type="nucleotide sequence ID" value="NZ_CP047020.1"/>
</dbReference>
<dbReference type="KEGG" id="sbro:GQF42_27855"/>
<dbReference type="InterPro" id="IPR036388">
    <property type="entry name" value="WH-like_DNA-bd_sf"/>
</dbReference>
<name>A0A6I6NEY6_9ACTN</name>
<dbReference type="PRINTS" id="PR00039">
    <property type="entry name" value="HTHLYSR"/>
</dbReference>
<dbReference type="FunFam" id="1.10.10.10:FF:000001">
    <property type="entry name" value="LysR family transcriptional regulator"/>
    <property type="match status" value="1"/>
</dbReference>
<protein>
    <submittedName>
        <fullName evidence="6">LysR family transcriptional regulator</fullName>
    </submittedName>
</protein>
<keyword evidence="2" id="KW-0805">Transcription regulation</keyword>
<dbReference type="SUPFAM" id="SSF46785">
    <property type="entry name" value="Winged helix' DNA-binding domain"/>
    <property type="match status" value="1"/>
</dbReference>
<accession>A0A6I6NEY6</accession>
<gene>
    <name evidence="6" type="ORF">GQF42_27855</name>
</gene>
<evidence type="ECO:0000256" key="1">
    <source>
        <dbReference type="ARBA" id="ARBA00009437"/>
    </source>
</evidence>
<dbReference type="PROSITE" id="PS50931">
    <property type="entry name" value="HTH_LYSR"/>
    <property type="match status" value="1"/>
</dbReference>
<dbReference type="AlphaFoldDB" id="A0A6I6NEY6"/>
<evidence type="ECO:0000256" key="4">
    <source>
        <dbReference type="ARBA" id="ARBA00023163"/>
    </source>
</evidence>
<evidence type="ECO:0000259" key="5">
    <source>
        <dbReference type="PROSITE" id="PS50931"/>
    </source>
</evidence>
<dbReference type="Pfam" id="PF00126">
    <property type="entry name" value="HTH_1"/>
    <property type="match status" value="1"/>
</dbReference>
<dbReference type="InterPro" id="IPR000847">
    <property type="entry name" value="LysR_HTH_N"/>
</dbReference>
<evidence type="ECO:0000313" key="6">
    <source>
        <dbReference type="EMBL" id="QHA06587.1"/>
    </source>
</evidence>
<dbReference type="GO" id="GO:0000976">
    <property type="term" value="F:transcription cis-regulatory region binding"/>
    <property type="evidence" value="ECO:0007669"/>
    <property type="project" value="TreeGrafter"/>
</dbReference>
<dbReference type="PANTHER" id="PTHR30126:SF40">
    <property type="entry name" value="HTH-TYPE TRANSCRIPTIONAL REGULATOR GLTR"/>
    <property type="match status" value="1"/>
</dbReference>
<keyword evidence="7" id="KW-1185">Reference proteome</keyword>
<dbReference type="Proteomes" id="UP000436138">
    <property type="component" value="Chromosome"/>
</dbReference>
<evidence type="ECO:0000256" key="3">
    <source>
        <dbReference type="ARBA" id="ARBA00023125"/>
    </source>
</evidence>